<gene>
    <name evidence="1" type="ORF">DMN91_006151</name>
</gene>
<name>A0A3L8DMV0_OOCBI</name>
<reference evidence="1" key="1">
    <citation type="journal article" date="2018" name="Genome Res.">
        <title>The genomic architecture and molecular evolution of ant odorant receptors.</title>
        <authorList>
            <person name="McKenzie S.K."/>
            <person name="Kronauer D.J.C."/>
        </authorList>
    </citation>
    <scope>NUCLEOTIDE SEQUENCE [LARGE SCALE GENOMIC DNA]</scope>
    <source>
        <strain evidence="1">Clonal line C1</strain>
    </source>
</reference>
<dbReference type="AlphaFoldDB" id="A0A3L8DMV0"/>
<protein>
    <submittedName>
        <fullName evidence="1">Uncharacterized protein</fullName>
    </submittedName>
</protein>
<organism evidence="1">
    <name type="scientific">Ooceraea biroi</name>
    <name type="common">Clonal raider ant</name>
    <name type="synonym">Cerapachys biroi</name>
    <dbReference type="NCBI Taxonomy" id="2015173"/>
    <lineage>
        <taxon>Eukaryota</taxon>
        <taxon>Metazoa</taxon>
        <taxon>Ecdysozoa</taxon>
        <taxon>Arthropoda</taxon>
        <taxon>Hexapoda</taxon>
        <taxon>Insecta</taxon>
        <taxon>Pterygota</taxon>
        <taxon>Neoptera</taxon>
        <taxon>Endopterygota</taxon>
        <taxon>Hymenoptera</taxon>
        <taxon>Apocrita</taxon>
        <taxon>Aculeata</taxon>
        <taxon>Formicoidea</taxon>
        <taxon>Formicidae</taxon>
        <taxon>Dorylinae</taxon>
        <taxon>Ooceraea</taxon>
    </lineage>
</organism>
<dbReference type="Proteomes" id="UP000279307">
    <property type="component" value="Chromosome 6"/>
</dbReference>
<feature type="non-terminal residue" evidence="1">
    <location>
        <position position="1"/>
    </location>
</feature>
<accession>A0A3L8DMV0</accession>
<dbReference type="EMBL" id="QOIP01000006">
    <property type="protein sequence ID" value="RLU21775.1"/>
    <property type="molecule type" value="Genomic_DNA"/>
</dbReference>
<proteinExistence type="predicted"/>
<reference evidence="1" key="2">
    <citation type="submission" date="2018-07" db="EMBL/GenBank/DDBJ databases">
        <authorList>
            <person name="Mckenzie S.K."/>
            <person name="Kronauer D.J.C."/>
        </authorList>
    </citation>
    <scope>NUCLEOTIDE SEQUENCE</scope>
    <source>
        <strain evidence="1">Clonal line C1</strain>
    </source>
</reference>
<sequence>GPAKAQWSQLPKTWPKPHRSFNLGTFKVLNS</sequence>
<evidence type="ECO:0000313" key="1">
    <source>
        <dbReference type="EMBL" id="RLU21775.1"/>
    </source>
</evidence>
<comment type="caution">
    <text evidence="1">The sequence shown here is derived from an EMBL/GenBank/DDBJ whole genome shotgun (WGS) entry which is preliminary data.</text>
</comment>